<evidence type="ECO:0000313" key="1">
    <source>
        <dbReference type="EMBL" id="TWU44493.1"/>
    </source>
</evidence>
<comment type="caution">
    <text evidence="1">The sequence shown here is derived from an EMBL/GenBank/DDBJ whole genome shotgun (WGS) entry which is preliminary data.</text>
</comment>
<organism evidence="1 2">
    <name type="scientific">Rubripirellula reticaptiva</name>
    <dbReference type="NCBI Taxonomy" id="2528013"/>
    <lineage>
        <taxon>Bacteria</taxon>
        <taxon>Pseudomonadati</taxon>
        <taxon>Planctomycetota</taxon>
        <taxon>Planctomycetia</taxon>
        <taxon>Pirellulales</taxon>
        <taxon>Pirellulaceae</taxon>
        <taxon>Rubripirellula</taxon>
    </lineage>
</organism>
<dbReference type="EMBL" id="SJPX01000009">
    <property type="protein sequence ID" value="TWU44493.1"/>
    <property type="molecule type" value="Genomic_DNA"/>
</dbReference>
<proteinExistence type="predicted"/>
<accession>A0A5C6E4B2</accession>
<evidence type="ECO:0000313" key="2">
    <source>
        <dbReference type="Proteomes" id="UP000317977"/>
    </source>
</evidence>
<evidence type="ECO:0008006" key="3">
    <source>
        <dbReference type="Google" id="ProtNLM"/>
    </source>
</evidence>
<keyword evidence="2" id="KW-1185">Reference proteome</keyword>
<gene>
    <name evidence="1" type="ORF">Poly59_61470</name>
</gene>
<dbReference type="AlphaFoldDB" id="A0A5C6E4B2"/>
<sequence>MTPKETSTKTAIRSFVRELQALVSADDSTTYTSGFLVAGLRRCLAAHGASLWIATKQGFLRRQQPRLVRNDGHPASYGFARDVIAASESIVRREFSDNDAYLHLGVPISRKTDILGVIEIAQRDVRDEHIQCGYLRFVTQMAEVAIPLAAKLRNG</sequence>
<dbReference type="Proteomes" id="UP000317977">
    <property type="component" value="Unassembled WGS sequence"/>
</dbReference>
<protein>
    <recommendedName>
        <fullName evidence="3">GAF domain-containing protein</fullName>
    </recommendedName>
</protein>
<name>A0A5C6E4B2_9BACT</name>
<reference evidence="1 2" key="1">
    <citation type="submission" date="2019-02" db="EMBL/GenBank/DDBJ databases">
        <title>Deep-cultivation of Planctomycetes and their phenomic and genomic characterization uncovers novel biology.</title>
        <authorList>
            <person name="Wiegand S."/>
            <person name="Jogler M."/>
            <person name="Boedeker C."/>
            <person name="Pinto D."/>
            <person name="Vollmers J."/>
            <person name="Rivas-Marin E."/>
            <person name="Kohn T."/>
            <person name="Peeters S.H."/>
            <person name="Heuer A."/>
            <person name="Rast P."/>
            <person name="Oberbeckmann S."/>
            <person name="Bunk B."/>
            <person name="Jeske O."/>
            <person name="Meyerdierks A."/>
            <person name="Storesund J.E."/>
            <person name="Kallscheuer N."/>
            <person name="Luecker S."/>
            <person name="Lage O.M."/>
            <person name="Pohl T."/>
            <person name="Merkel B.J."/>
            <person name="Hornburger P."/>
            <person name="Mueller R.-W."/>
            <person name="Bruemmer F."/>
            <person name="Labrenz M."/>
            <person name="Spormann A.M."/>
            <person name="Op Den Camp H."/>
            <person name="Overmann J."/>
            <person name="Amann R."/>
            <person name="Jetten M.S.M."/>
            <person name="Mascher T."/>
            <person name="Medema M.H."/>
            <person name="Devos D.P."/>
            <person name="Kaster A.-K."/>
            <person name="Ovreas L."/>
            <person name="Rohde M."/>
            <person name="Galperin M.Y."/>
            <person name="Jogler C."/>
        </authorList>
    </citation>
    <scope>NUCLEOTIDE SEQUENCE [LARGE SCALE GENOMIC DNA]</scope>
    <source>
        <strain evidence="1 2">Poly59</strain>
    </source>
</reference>